<sequence>MGWVQNQPEETAVNQFDAINAHLQLITLPEDRALVQRWFLRFLAANPRYSALQAAEIAVQVLSRWGMDVIRDSISEDWITRPLPATRREWESDGYRVPRDARPLLVTGEDGRQRELFLLFDVDLVREDLVGAVDHEPGREIAEPAEGASDLGQFALHIEERERRAFSHLWKVGTVLEWADVPVDGDVHLGPLGWIEPVNRNPSCRPQPTLRPDTACYCLRIHPDAEGPEIVGLGLSLTAQLLIAWTQGRRAGEQLCGNGEAQVSDLEVGIVTWVVGKRLGFGAHHANVDTFRFIENHSDFPAPRDVDWGRIVETVSVMEDLLCGDLNPTLPVPGQERPATDARPGLAHDPFGVVGSELALFKAGEHGETAERWVLDFVAENPRFPLGTALSLGWQLYRRWGASVAGDVHRLDWVGTVDVRPVEEWALRGWVPRPGASLLVAPGTHGQEVYYLLHDDAVVADRLTSLRSVAEDTPRPLPFRPGPPDAPALEDFAELVSPRELEMLRNLWRGEVIPVIVADRDTESEAYLNRITPPYRLPVVVEEGVNPMHAIIEHLSNWVLAWELGVIHSAPVIGWRYGAASEWESALVAHLATCRLGIDCERSALVEEALGRRDTVPGLIRWGMVYHAAAEVEDLLRGFPSGATVRI</sequence>
<accession>A0A1X7JLL0</accession>
<proteinExistence type="predicted"/>
<evidence type="ECO:0000313" key="2">
    <source>
        <dbReference type="Proteomes" id="UP000193309"/>
    </source>
</evidence>
<gene>
    <name evidence="1" type="ORF">SAMN06295981_1746</name>
</gene>
<evidence type="ECO:0000313" key="1">
    <source>
        <dbReference type="EMBL" id="SMG28927.1"/>
    </source>
</evidence>
<organism evidence="1 2">
    <name type="scientific">Corynebacterium pollutisoli</name>
    <dbReference type="NCBI Taxonomy" id="1610489"/>
    <lineage>
        <taxon>Bacteria</taxon>
        <taxon>Bacillati</taxon>
        <taxon>Actinomycetota</taxon>
        <taxon>Actinomycetes</taxon>
        <taxon>Mycobacteriales</taxon>
        <taxon>Corynebacteriaceae</taxon>
        <taxon>Corynebacterium</taxon>
    </lineage>
</organism>
<name>A0A1X7JLL0_9CORY</name>
<dbReference type="AlphaFoldDB" id="A0A1X7JLL0"/>
<keyword evidence="2" id="KW-1185">Reference proteome</keyword>
<dbReference type="Proteomes" id="UP000193309">
    <property type="component" value="Unassembled WGS sequence"/>
</dbReference>
<dbReference type="EMBL" id="FXAR01000005">
    <property type="protein sequence ID" value="SMG28927.1"/>
    <property type="molecule type" value="Genomic_DNA"/>
</dbReference>
<reference evidence="2" key="1">
    <citation type="submission" date="2017-04" db="EMBL/GenBank/DDBJ databases">
        <authorList>
            <person name="Varghese N."/>
            <person name="Submissions S."/>
        </authorList>
    </citation>
    <scope>NUCLEOTIDE SEQUENCE [LARGE SCALE GENOMIC DNA]</scope>
    <source>
        <strain evidence="2">VDS</strain>
    </source>
</reference>
<protein>
    <submittedName>
        <fullName evidence="1">Uncharacterized protein</fullName>
    </submittedName>
</protein>